<dbReference type="EMBL" id="ASGP02000003">
    <property type="protein sequence ID" value="KAH9516401.1"/>
    <property type="molecule type" value="Genomic_DNA"/>
</dbReference>
<evidence type="ECO:0000313" key="2">
    <source>
        <dbReference type="EMBL" id="KAH9516401.1"/>
    </source>
</evidence>
<dbReference type="Proteomes" id="UP000790347">
    <property type="component" value="Unassembled WGS sequence"/>
</dbReference>
<organism evidence="2 3">
    <name type="scientific">Dermatophagoides farinae</name>
    <name type="common">American house dust mite</name>
    <dbReference type="NCBI Taxonomy" id="6954"/>
    <lineage>
        <taxon>Eukaryota</taxon>
        <taxon>Metazoa</taxon>
        <taxon>Ecdysozoa</taxon>
        <taxon>Arthropoda</taxon>
        <taxon>Chelicerata</taxon>
        <taxon>Arachnida</taxon>
        <taxon>Acari</taxon>
        <taxon>Acariformes</taxon>
        <taxon>Sarcoptiformes</taxon>
        <taxon>Astigmata</taxon>
        <taxon>Psoroptidia</taxon>
        <taxon>Analgoidea</taxon>
        <taxon>Pyroglyphidae</taxon>
        <taxon>Dermatophagoidinae</taxon>
        <taxon>Dermatophagoides</taxon>
    </lineage>
</organism>
<name>A0A922L3C3_DERFA</name>
<reference evidence="2" key="2">
    <citation type="journal article" date="2022" name="Res Sq">
        <title>Comparative Genomics Reveals Insights into the Divergent Evolution of Astigmatic Mites and Household Pest Adaptations.</title>
        <authorList>
            <person name="Xiong Q."/>
            <person name="Wan A.T.-Y."/>
            <person name="Liu X.-Y."/>
            <person name="Fung C.S.-H."/>
            <person name="Xiao X."/>
            <person name="Malainual N."/>
            <person name="Hou J."/>
            <person name="Wang L."/>
            <person name="Wang M."/>
            <person name="Yang K."/>
            <person name="Cui Y."/>
            <person name="Leung E."/>
            <person name="Nong W."/>
            <person name="Shin S.-K."/>
            <person name="Au S."/>
            <person name="Jeong K.Y."/>
            <person name="Chew F.T."/>
            <person name="Hui J."/>
            <person name="Leung T.F."/>
            <person name="Tungtrongchitr A."/>
            <person name="Zhong N."/>
            <person name="Liu Z."/>
            <person name="Tsui S."/>
        </authorList>
    </citation>
    <scope>NUCLEOTIDE SEQUENCE</scope>
    <source>
        <strain evidence="2">Derf</strain>
        <tissue evidence="2">Whole organism</tissue>
    </source>
</reference>
<keyword evidence="1" id="KW-1133">Transmembrane helix</keyword>
<protein>
    <recommendedName>
        <fullName evidence="4">Transmembrane protein</fullName>
    </recommendedName>
</protein>
<reference evidence="2" key="1">
    <citation type="submission" date="2013-05" db="EMBL/GenBank/DDBJ databases">
        <authorList>
            <person name="Yim A.K.Y."/>
            <person name="Chan T.F."/>
            <person name="Ji K.M."/>
            <person name="Liu X.Y."/>
            <person name="Zhou J.W."/>
            <person name="Li R.Q."/>
            <person name="Yang K.Y."/>
            <person name="Li J."/>
            <person name="Li M."/>
            <person name="Law P.T.W."/>
            <person name="Wu Y.L."/>
            <person name="Cai Z.L."/>
            <person name="Qin H."/>
            <person name="Bao Y."/>
            <person name="Leung R.K.K."/>
            <person name="Ng P.K.S."/>
            <person name="Zou J."/>
            <person name="Zhong X.J."/>
            <person name="Ran P.X."/>
            <person name="Zhong N.S."/>
            <person name="Liu Z.G."/>
            <person name="Tsui S.K.W."/>
        </authorList>
    </citation>
    <scope>NUCLEOTIDE SEQUENCE</scope>
    <source>
        <strain evidence="2">Derf</strain>
        <tissue evidence="2">Whole organism</tissue>
    </source>
</reference>
<evidence type="ECO:0008006" key="4">
    <source>
        <dbReference type="Google" id="ProtNLM"/>
    </source>
</evidence>
<gene>
    <name evidence="2" type="ORF">DERF_007140</name>
</gene>
<keyword evidence="1" id="KW-0472">Membrane</keyword>
<feature type="transmembrane region" description="Helical" evidence="1">
    <location>
        <begin position="67"/>
        <end position="90"/>
    </location>
</feature>
<proteinExistence type="predicted"/>
<accession>A0A922L3C3</accession>
<dbReference type="AlphaFoldDB" id="A0A922L3C3"/>
<evidence type="ECO:0000256" key="1">
    <source>
        <dbReference type="SAM" id="Phobius"/>
    </source>
</evidence>
<comment type="caution">
    <text evidence="2">The sequence shown here is derived from an EMBL/GenBank/DDBJ whole genome shotgun (WGS) entry which is preliminary data.</text>
</comment>
<evidence type="ECO:0000313" key="3">
    <source>
        <dbReference type="Proteomes" id="UP000790347"/>
    </source>
</evidence>
<sequence length="106" mass="12970">MILNNIFTTKKRKTTKVNQLEELQMHFFSSVNNNEAISRQKKRNTKNSIRIQFELESAMNVRFDYRFFLEFFLTIIFLFFFFGSFQMMLIKDSNVQNKKRMQMKEN</sequence>
<keyword evidence="3" id="KW-1185">Reference proteome</keyword>
<keyword evidence="1" id="KW-0812">Transmembrane</keyword>